<dbReference type="GO" id="GO:0003700">
    <property type="term" value="F:DNA-binding transcription factor activity"/>
    <property type="evidence" value="ECO:0007669"/>
    <property type="project" value="InterPro"/>
</dbReference>
<evidence type="ECO:0000313" key="6">
    <source>
        <dbReference type="Proteomes" id="UP000240418"/>
    </source>
</evidence>
<dbReference type="PROSITE" id="PS00041">
    <property type="entry name" value="HTH_ARAC_FAMILY_1"/>
    <property type="match status" value="1"/>
</dbReference>
<dbReference type="InterPro" id="IPR018060">
    <property type="entry name" value="HTH_AraC"/>
</dbReference>
<accession>A0A2P8F8L4</accession>
<keyword evidence="1" id="KW-0805">Transcription regulation</keyword>
<reference evidence="5 6" key="1">
    <citation type="submission" date="2018-03" db="EMBL/GenBank/DDBJ databases">
        <title>Genomic Encyclopedia of Archaeal and Bacterial Type Strains, Phase II (KMG-II): from individual species to whole genera.</title>
        <authorList>
            <person name="Goeker M."/>
        </authorList>
    </citation>
    <scope>NUCLEOTIDE SEQUENCE [LARGE SCALE GENOMIC DNA]</scope>
    <source>
        <strain evidence="5 6">DSM 100673</strain>
    </source>
</reference>
<feature type="domain" description="HTH araC/xylS-type" evidence="4">
    <location>
        <begin position="224"/>
        <end position="322"/>
    </location>
</feature>
<dbReference type="InterPro" id="IPR018062">
    <property type="entry name" value="HTH_AraC-typ_CS"/>
</dbReference>
<dbReference type="InterPro" id="IPR009057">
    <property type="entry name" value="Homeodomain-like_sf"/>
</dbReference>
<dbReference type="InterPro" id="IPR029062">
    <property type="entry name" value="Class_I_gatase-like"/>
</dbReference>
<keyword evidence="3" id="KW-0804">Transcription</keyword>
<dbReference type="SUPFAM" id="SSF52317">
    <property type="entry name" value="Class I glutamine amidotransferase-like"/>
    <property type="match status" value="1"/>
</dbReference>
<dbReference type="InterPro" id="IPR002818">
    <property type="entry name" value="DJ-1/PfpI"/>
</dbReference>
<dbReference type="Pfam" id="PF01965">
    <property type="entry name" value="DJ-1_PfpI"/>
    <property type="match status" value="1"/>
</dbReference>
<dbReference type="AlphaFoldDB" id="A0A2P8F8L4"/>
<proteinExistence type="predicted"/>
<protein>
    <submittedName>
        <fullName evidence="5">Transcriptional regulator GlxA family with amidase domain</fullName>
    </submittedName>
</protein>
<sequence>MTGPTSHSTFHLGLLVLPGFPMACLTNAIEPLRAANEIAGREVFRWSVLTESAQPVQASAGIRFQPDTALSADLALDLLLVLSSPQGEIQDLGGVHGALRALARHGTPTGAISGGVFPLARTGLLDGFAASVHWVYKAAFTAEFPAIDARDDLIIVDRTRYTASGATAAFDMMLMLIEQTTDAATMTEVACWFQHPLVRTTGVMQKTPGIHLDTTADALPPRVAKAIALFSENLATAISVSDIAGQIGMSPRQLERAFKDATGQSPALYYRHLRLRAARQQVVYTGDSIQEIAHAVGYGSAATLSRYYRDAFGLTPQEERRNINTFRVETNRPLPSV</sequence>
<dbReference type="SUPFAM" id="SSF46689">
    <property type="entry name" value="Homeodomain-like"/>
    <property type="match status" value="2"/>
</dbReference>
<gene>
    <name evidence="5" type="ORF">CLV88_113116</name>
</gene>
<dbReference type="InterPro" id="IPR050204">
    <property type="entry name" value="AraC_XylS_family_regulators"/>
</dbReference>
<evidence type="ECO:0000256" key="1">
    <source>
        <dbReference type="ARBA" id="ARBA00023015"/>
    </source>
</evidence>
<dbReference type="CDD" id="cd03136">
    <property type="entry name" value="GATase1_AraC_ArgR_like"/>
    <property type="match status" value="1"/>
</dbReference>
<dbReference type="EMBL" id="PYGJ01000013">
    <property type="protein sequence ID" value="PSL18045.1"/>
    <property type="molecule type" value="Genomic_DNA"/>
</dbReference>
<keyword evidence="2" id="KW-0238">DNA-binding</keyword>
<dbReference type="Gene3D" id="3.40.50.880">
    <property type="match status" value="1"/>
</dbReference>
<dbReference type="SMART" id="SM00342">
    <property type="entry name" value="HTH_ARAC"/>
    <property type="match status" value="1"/>
</dbReference>
<evidence type="ECO:0000256" key="2">
    <source>
        <dbReference type="ARBA" id="ARBA00023125"/>
    </source>
</evidence>
<dbReference type="PROSITE" id="PS01124">
    <property type="entry name" value="HTH_ARAC_FAMILY_2"/>
    <property type="match status" value="1"/>
</dbReference>
<evidence type="ECO:0000313" key="5">
    <source>
        <dbReference type="EMBL" id="PSL18045.1"/>
    </source>
</evidence>
<evidence type="ECO:0000259" key="4">
    <source>
        <dbReference type="PROSITE" id="PS01124"/>
    </source>
</evidence>
<keyword evidence="6" id="KW-1185">Reference proteome</keyword>
<name>A0A2P8F8L4_9RHOB</name>
<dbReference type="Proteomes" id="UP000240418">
    <property type="component" value="Unassembled WGS sequence"/>
</dbReference>
<dbReference type="PANTHER" id="PTHR46796">
    <property type="entry name" value="HTH-TYPE TRANSCRIPTIONAL ACTIVATOR RHAS-RELATED"/>
    <property type="match status" value="1"/>
</dbReference>
<evidence type="ECO:0000256" key="3">
    <source>
        <dbReference type="ARBA" id="ARBA00023163"/>
    </source>
</evidence>
<dbReference type="Pfam" id="PF12833">
    <property type="entry name" value="HTH_18"/>
    <property type="match status" value="1"/>
</dbReference>
<comment type="caution">
    <text evidence="5">The sequence shown here is derived from an EMBL/GenBank/DDBJ whole genome shotgun (WGS) entry which is preliminary data.</text>
</comment>
<dbReference type="RefSeq" id="WP_243403704.1">
    <property type="nucleotide sequence ID" value="NZ_PYGJ01000013.1"/>
</dbReference>
<dbReference type="Gene3D" id="1.10.10.60">
    <property type="entry name" value="Homeodomain-like"/>
    <property type="match status" value="1"/>
</dbReference>
<organism evidence="5 6">
    <name type="scientific">Shimia abyssi</name>
    <dbReference type="NCBI Taxonomy" id="1662395"/>
    <lineage>
        <taxon>Bacteria</taxon>
        <taxon>Pseudomonadati</taxon>
        <taxon>Pseudomonadota</taxon>
        <taxon>Alphaproteobacteria</taxon>
        <taxon>Rhodobacterales</taxon>
        <taxon>Roseobacteraceae</taxon>
    </lineage>
</organism>
<dbReference type="GO" id="GO:0043565">
    <property type="term" value="F:sequence-specific DNA binding"/>
    <property type="evidence" value="ECO:0007669"/>
    <property type="project" value="InterPro"/>
</dbReference>